<dbReference type="AlphaFoldDB" id="A0A1Y1VPY4"/>
<protein>
    <recommendedName>
        <fullName evidence="5">AN1-type domain-containing protein</fullName>
    </recommendedName>
</protein>
<dbReference type="InterPro" id="IPR000058">
    <property type="entry name" value="Znf_AN1"/>
</dbReference>
<name>A0A1Y1VPY4_9FUNG</name>
<keyword evidence="3" id="KW-0862">Zinc</keyword>
<accession>A0A1Y1VPY4</accession>
<feature type="compositionally biased region" description="Low complexity" evidence="4">
    <location>
        <begin position="106"/>
        <end position="122"/>
    </location>
</feature>
<dbReference type="PANTHER" id="PTHR14677:SF20">
    <property type="entry name" value="ZINC FINGER AN1-TYPE CONTAINING 2A-RELATED"/>
    <property type="match status" value="1"/>
</dbReference>
<evidence type="ECO:0000256" key="4">
    <source>
        <dbReference type="SAM" id="MobiDB-lite"/>
    </source>
</evidence>
<keyword evidence="2" id="KW-0863">Zinc-finger</keyword>
<dbReference type="PANTHER" id="PTHR14677">
    <property type="entry name" value="ARSENITE INDUCUBLE RNA ASSOCIATED PROTEIN AIP-1-RELATED"/>
    <property type="match status" value="1"/>
</dbReference>
<keyword evidence="7" id="KW-1185">Reference proteome</keyword>
<evidence type="ECO:0000259" key="5">
    <source>
        <dbReference type="Pfam" id="PF01428"/>
    </source>
</evidence>
<dbReference type="SUPFAM" id="SSF118310">
    <property type="entry name" value="AN1-like Zinc finger"/>
    <property type="match status" value="1"/>
</dbReference>
<gene>
    <name evidence="6" type="ORF">DL89DRAFT_289295</name>
</gene>
<dbReference type="GO" id="GO:0005737">
    <property type="term" value="C:cytoplasm"/>
    <property type="evidence" value="ECO:0007669"/>
    <property type="project" value="TreeGrafter"/>
</dbReference>
<reference evidence="6 7" key="1">
    <citation type="submission" date="2016-07" db="EMBL/GenBank/DDBJ databases">
        <title>Pervasive Adenine N6-methylation of Active Genes in Fungi.</title>
        <authorList>
            <consortium name="DOE Joint Genome Institute"/>
            <person name="Mondo S.J."/>
            <person name="Dannebaum R.O."/>
            <person name="Kuo R.C."/>
            <person name="Labutti K."/>
            <person name="Haridas S."/>
            <person name="Kuo A."/>
            <person name="Salamov A."/>
            <person name="Ahrendt S.R."/>
            <person name="Lipzen A."/>
            <person name="Sullivan W."/>
            <person name="Andreopoulos W.B."/>
            <person name="Clum A."/>
            <person name="Lindquist E."/>
            <person name="Daum C."/>
            <person name="Ramamoorthy G.K."/>
            <person name="Gryganskyi A."/>
            <person name="Culley D."/>
            <person name="Magnuson J.K."/>
            <person name="James T.Y."/>
            <person name="O'Malley M.A."/>
            <person name="Stajich J.E."/>
            <person name="Spatafora J.W."/>
            <person name="Visel A."/>
            <person name="Grigoriev I.V."/>
        </authorList>
    </citation>
    <scope>NUCLEOTIDE SEQUENCE [LARGE SCALE GENOMIC DNA]</scope>
    <source>
        <strain evidence="6 7">ATCC 12442</strain>
    </source>
</reference>
<evidence type="ECO:0000313" key="7">
    <source>
        <dbReference type="Proteomes" id="UP000193922"/>
    </source>
</evidence>
<sequence>MEFPHVGANCSYAGCADLDFLPVTCDYCTKQFCSTHGNPIAHHCDQMPERTVEATSSTKDKDYIPITKYTKPARIGPKDVRAPTKNELTDRQRQALAALKQTHQSRAPLRAAPLPKKQPAKATGNPNMAMEDRLYLSVASEAKTIVVFINKKATIGSATDQFARQLGLSMLPGKVACRQ</sequence>
<dbReference type="Gene3D" id="4.10.1110.10">
    <property type="entry name" value="AN1-like Zinc finger"/>
    <property type="match status" value="1"/>
</dbReference>
<evidence type="ECO:0000256" key="2">
    <source>
        <dbReference type="ARBA" id="ARBA00022771"/>
    </source>
</evidence>
<dbReference type="Proteomes" id="UP000193922">
    <property type="component" value="Unassembled WGS sequence"/>
</dbReference>
<keyword evidence="1" id="KW-0479">Metal-binding</keyword>
<dbReference type="GeneID" id="63806590"/>
<comment type="caution">
    <text evidence="6">The sequence shown here is derived from an EMBL/GenBank/DDBJ whole genome shotgun (WGS) entry which is preliminary data.</text>
</comment>
<evidence type="ECO:0000256" key="1">
    <source>
        <dbReference type="ARBA" id="ARBA00022723"/>
    </source>
</evidence>
<dbReference type="STRING" id="61395.A0A1Y1VPY4"/>
<dbReference type="EMBL" id="MCFD01000220">
    <property type="protein sequence ID" value="ORX63337.1"/>
    <property type="molecule type" value="Genomic_DNA"/>
</dbReference>
<dbReference type="Pfam" id="PF01428">
    <property type="entry name" value="zf-AN1"/>
    <property type="match status" value="1"/>
</dbReference>
<organism evidence="6 7">
    <name type="scientific">Linderina pennispora</name>
    <dbReference type="NCBI Taxonomy" id="61395"/>
    <lineage>
        <taxon>Eukaryota</taxon>
        <taxon>Fungi</taxon>
        <taxon>Fungi incertae sedis</taxon>
        <taxon>Zoopagomycota</taxon>
        <taxon>Kickxellomycotina</taxon>
        <taxon>Kickxellomycetes</taxon>
        <taxon>Kickxellales</taxon>
        <taxon>Kickxellaceae</taxon>
        <taxon>Linderina</taxon>
    </lineage>
</organism>
<dbReference type="GO" id="GO:0008270">
    <property type="term" value="F:zinc ion binding"/>
    <property type="evidence" value="ECO:0007669"/>
    <property type="project" value="UniProtKB-KW"/>
</dbReference>
<proteinExistence type="predicted"/>
<evidence type="ECO:0000313" key="6">
    <source>
        <dbReference type="EMBL" id="ORX63337.1"/>
    </source>
</evidence>
<dbReference type="OrthoDB" id="431929at2759"/>
<feature type="domain" description="AN1-type" evidence="5">
    <location>
        <begin position="10"/>
        <end position="46"/>
    </location>
</feature>
<evidence type="ECO:0000256" key="3">
    <source>
        <dbReference type="ARBA" id="ARBA00022833"/>
    </source>
</evidence>
<dbReference type="InterPro" id="IPR035896">
    <property type="entry name" value="AN1-like_Znf"/>
</dbReference>
<feature type="region of interest" description="Disordered" evidence="4">
    <location>
        <begin position="102"/>
        <end position="126"/>
    </location>
</feature>
<dbReference type="RefSeq" id="XP_040738911.1">
    <property type="nucleotide sequence ID" value="XM_040889942.1"/>
</dbReference>